<evidence type="ECO:0000256" key="1">
    <source>
        <dbReference type="ARBA" id="ARBA00022723"/>
    </source>
</evidence>
<accession>A0A8J2JPS1</accession>
<evidence type="ECO:0000256" key="2">
    <source>
        <dbReference type="ARBA" id="ARBA00023002"/>
    </source>
</evidence>
<dbReference type="PANTHER" id="PTHR43401:SF2">
    <property type="entry name" value="L-THREONINE 3-DEHYDROGENASE"/>
    <property type="match status" value="1"/>
</dbReference>
<comment type="caution">
    <text evidence="5">The sequence shown here is derived from an EMBL/GenBank/DDBJ whole genome shotgun (WGS) entry which is preliminary data.</text>
</comment>
<dbReference type="InterPro" id="IPR020843">
    <property type="entry name" value="ER"/>
</dbReference>
<dbReference type="Proteomes" id="UP000708208">
    <property type="component" value="Unassembled WGS sequence"/>
</dbReference>
<evidence type="ECO:0000259" key="4">
    <source>
        <dbReference type="SMART" id="SM00829"/>
    </source>
</evidence>
<proteinExistence type="predicted"/>
<dbReference type="GO" id="GO:0046872">
    <property type="term" value="F:metal ion binding"/>
    <property type="evidence" value="ECO:0007669"/>
    <property type="project" value="UniProtKB-KW"/>
</dbReference>
<dbReference type="EMBL" id="CAJVCH010081366">
    <property type="protein sequence ID" value="CAG7721655.1"/>
    <property type="molecule type" value="Genomic_DNA"/>
</dbReference>
<dbReference type="OrthoDB" id="1879366at2759"/>
<dbReference type="Pfam" id="PF13602">
    <property type="entry name" value="ADH_zinc_N_2"/>
    <property type="match status" value="1"/>
</dbReference>
<dbReference type="InterPro" id="IPR050129">
    <property type="entry name" value="Zn_alcohol_dh"/>
</dbReference>
<evidence type="ECO:0000313" key="6">
    <source>
        <dbReference type="Proteomes" id="UP000708208"/>
    </source>
</evidence>
<feature type="domain" description="Enoyl reductase (ER)" evidence="4">
    <location>
        <begin position="104"/>
        <end position="415"/>
    </location>
</feature>
<feature type="region of interest" description="Disordered" evidence="3">
    <location>
        <begin position="11"/>
        <end position="31"/>
    </location>
</feature>
<dbReference type="SMART" id="SM00829">
    <property type="entry name" value="PKS_ER"/>
    <property type="match status" value="1"/>
</dbReference>
<keyword evidence="6" id="KW-1185">Reference proteome</keyword>
<feature type="compositionally biased region" description="Polar residues" evidence="3">
    <location>
        <begin position="12"/>
        <end position="31"/>
    </location>
</feature>
<gene>
    <name evidence="5" type="ORF">AFUS01_LOCUS10852</name>
</gene>
<sequence>MPERVDEALELASSSRGRVNSMPSQPSSTMNKLCRQVSIESPGPLLKDCVFSFDVPVPDVPVTGARIRVECAGACYRLRRTPSQSSISSVSSLTSMPSLTSLSGDVSTICIGAPSASAPSHPNQTPAHYGVRDAALFPGYEVAGIVEAIGEEITNPGIGVGDKVVVYPYEGVPHGYAEYMTVPDLQYLVKVPDLMPLSVAAMLPTGALWAMNTIQVAKEHIIKILHDKGDSGKVKVLVVGTGGLALWALRLAQHYLKDVGDKVLLAVACLRDEGILLAKEAANVSVVQWNEDCYERTLIERTKDSLDGEVDIVIDFGTTSRSLHRSLQCLSKGGIALISSEVAERLLPKFSRRAEERQQSIKSVEVGSLDQLRELVELVASGQLEPPPHTVFPADQAKEVIRKLCNSEIQGRAILRFHSID</sequence>
<keyword evidence="2" id="KW-0560">Oxidoreductase</keyword>
<name>A0A8J2JPS1_9HEXA</name>
<dbReference type="PANTHER" id="PTHR43401">
    <property type="entry name" value="L-THREONINE 3-DEHYDROGENASE"/>
    <property type="match status" value="1"/>
</dbReference>
<reference evidence="5" key="1">
    <citation type="submission" date="2021-06" db="EMBL/GenBank/DDBJ databases">
        <authorList>
            <person name="Hodson N. C."/>
            <person name="Mongue J. A."/>
            <person name="Jaron S. K."/>
        </authorList>
    </citation>
    <scope>NUCLEOTIDE SEQUENCE</scope>
</reference>
<dbReference type="AlphaFoldDB" id="A0A8J2JPS1"/>
<dbReference type="GO" id="GO:0016491">
    <property type="term" value="F:oxidoreductase activity"/>
    <property type="evidence" value="ECO:0007669"/>
    <property type="project" value="UniProtKB-KW"/>
</dbReference>
<evidence type="ECO:0000313" key="5">
    <source>
        <dbReference type="EMBL" id="CAG7721655.1"/>
    </source>
</evidence>
<evidence type="ECO:0000256" key="3">
    <source>
        <dbReference type="SAM" id="MobiDB-lite"/>
    </source>
</evidence>
<organism evidence="5 6">
    <name type="scientific">Allacma fusca</name>
    <dbReference type="NCBI Taxonomy" id="39272"/>
    <lineage>
        <taxon>Eukaryota</taxon>
        <taxon>Metazoa</taxon>
        <taxon>Ecdysozoa</taxon>
        <taxon>Arthropoda</taxon>
        <taxon>Hexapoda</taxon>
        <taxon>Collembola</taxon>
        <taxon>Symphypleona</taxon>
        <taxon>Sminthuridae</taxon>
        <taxon>Allacma</taxon>
    </lineage>
</organism>
<protein>
    <recommendedName>
        <fullName evidence="4">Enoyl reductase (ER) domain-containing protein</fullName>
    </recommendedName>
</protein>
<keyword evidence="1" id="KW-0479">Metal-binding</keyword>
<dbReference type="FunFam" id="3.40.50.720:FF:000405">
    <property type="entry name" value="Uncharacterized protein, isoform A"/>
    <property type="match status" value="1"/>
</dbReference>